<feature type="compositionally biased region" description="Basic and acidic residues" evidence="1">
    <location>
        <begin position="216"/>
        <end position="228"/>
    </location>
</feature>
<dbReference type="AlphaFoldDB" id="A0A9P4U7G6"/>
<reference evidence="3" key="1">
    <citation type="journal article" date="2020" name="Stud. Mycol.">
        <title>101 Dothideomycetes genomes: a test case for predicting lifestyles and emergence of pathogens.</title>
        <authorList>
            <person name="Haridas S."/>
            <person name="Albert R."/>
            <person name="Binder M."/>
            <person name="Bloem J."/>
            <person name="Labutti K."/>
            <person name="Salamov A."/>
            <person name="Andreopoulos B."/>
            <person name="Baker S."/>
            <person name="Barry K."/>
            <person name="Bills G."/>
            <person name="Bluhm B."/>
            <person name="Cannon C."/>
            <person name="Castanera R."/>
            <person name="Culley D."/>
            <person name="Daum C."/>
            <person name="Ezra D."/>
            <person name="Gonzalez J."/>
            <person name="Henrissat B."/>
            <person name="Kuo A."/>
            <person name="Liang C."/>
            <person name="Lipzen A."/>
            <person name="Lutzoni F."/>
            <person name="Magnuson J."/>
            <person name="Mondo S."/>
            <person name="Nolan M."/>
            <person name="Ohm R."/>
            <person name="Pangilinan J."/>
            <person name="Park H.-J."/>
            <person name="Ramirez L."/>
            <person name="Alfaro M."/>
            <person name="Sun H."/>
            <person name="Tritt A."/>
            <person name="Yoshinaga Y."/>
            <person name="Zwiers L.-H."/>
            <person name="Turgeon B."/>
            <person name="Goodwin S."/>
            <person name="Spatafora J."/>
            <person name="Crous P."/>
            <person name="Grigoriev I."/>
        </authorList>
    </citation>
    <scope>NUCLEOTIDE SEQUENCE</scope>
    <source>
        <strain evidence="3">CBS 690.94</strain>
    </source>
</reference>
<proteinExistence type="predicted"/>
<feature type="compositionally biased region" description="Basic and acidic residues" evidence="1">
    <location>
        <begin position="281"/>
        <end position="293"/>
    </location>
</feature>
<evidence type="ECO:0000313" key="3">
    <source>
        <dbReference type="EMBL" id="KAF2439806.1"/>
    </source>
</evidence>
<organism evidence="3 4">
    <name type="scientific">Karstenula rhodostoma CBS 690.94</name>
    <dbReference type="NCBI Taxonomy" id="1392251"/>
    <lineage>
        <taxon>Eukaryota</taxon>
        <taxon>Fungi</taxon>
        <taxon>Dikarya</taxon>
        <taxon>Ascomycota</taxon>
        <taxon>Pezizomycotina</taxon>
        <taxon>Dothideomycetes</taxon>
        <taxon>Pleosporomycetidae</taxon>
        <taxon>Pleosporales</taxon>
        <taxon>Massarineae</taxon>
        <taxon>Didymosphaeriaceae</taxon>
        <taxon>Karstenula</taxon>
    </lineage>
</organism>
<accession>A0A9P4U7G6</accession>
<comment type="caution">
    <text evidence="3">The sequence shown here is derived from an EMBL/GenBank/DDBJ whole genome shotgun (WGS) entry which is preliminary data.</text>
</comment>
<gene>
    <name evidence="3" type="ORF">P171DRAFT_435669</name>
</gene>
<dbReference type="EMBL" id="MU001508">
    <property type="protein sequence ID" value="KAF2439806.1"/>
    <property type="molecule type" value="Genomic_DNA"/>
</dbReference>
<evidence type="ECO:0000256" key="2">
    <source>
        <dbReference type="SAM" id="SignalP"/>
    </source>
</evidence>
<evidence type="ECO:0000256" key="1">
    <source>
        <dbReference type="SAM" id="MobiDB-lite"/>
    </source>
</evidence>
<evidence type="ECO:0000313" key="4">
    <source>
        <dbReference type="Proteomes" id="UP000799764"/>
    </source>
</evidence>
<protein>
    <submittedName>
        <fullName evidence="3">Uncharacterized protein</fullName>
    </submittedName>
</protein>
<feature type="region of interest" description="Disordered" evidence="1">
    <location>
        <begin position="50"/>
        <end position="293"/>
    </location>
</feature>
<sequence length="293" mass="32316">MRSTFIIATCALAVFAAPVPEPNPIYKSGGTGCARVLAGVCVKTGKREVEAPVRSNTKHAPSPFGRSSHPRDVEDDDEITFETRSPAPEPFGRSSHPRDVEDDDEVTFETRSPEPEPFGRSSHPRGVEDDDEITLQVRDAVRNQGRSPVRLGRPKNSRSVAQEEEDVEARAIRNQGRSQEVEDVEARAIRNQGRSQEVEDVEARAIRNQGKRSVREKKVSEEDVESRAIRNQGRNAEPEPFGRAGAGKRTPEAEPGFTRAKPGYRRSASAEPGTVRPSNKRTADAEPINRIHG</sequence>
<dbReference type="OrthoDB" id="3811268at2759"/>
<feature type="chain" id="PRO_5040471471" evidence="2">
    <location>
        <begin position="17"/>
        <end position="293"/>
    </location>
</feature>
<feature type="signal peptide" evidence="2">
    <location>
        <begin position="1"/>
        <end position="16"/>
    </location>
</feature>
<dbReference type="Proteomes" id="UP000799764">
    <property type="component" value="Unassembled WGS sequence"/>
</dbReference>
<keyword evidence="4" id="KW-1185">Reference proteome</keyword>
<name>A0A9P4U7G6_9PLEO</name>
<keyword evidence="2" id="KW-0732">Signal</keyword>